<organism evidence="1 2">
    <name type="scientific">Lentinula aff. lateritia</name>
    <dbReference type="NCBI Taxonomy" id="2804960"/>
    <lineage>
        <taxon>Eukaryota</taxon>
        <taxon>Fungi</taxon>
        <taxon>Dikarya</taxon>
        <taxon>Basidiomycota</taxon>
        <taxon>Agaricomycotina</taxon>
        <taxon>Agaricomycetes</taxon>
        <taxon>Agaricomycetidae</taxon>
        <taxon>Agaricales</taxon>
        <taxon>Marasmiineae</taxon>
        <taxon>Omphalotaceae</taxon>
        <taxon>Lentinula</taxon>
    </lineage>
</organism>
<dbReference type="EMBL" id="MU794947">
    <property type="protein sequence ID" value="KAJ3815636.1"/>
    <property type="molecule type" value="Genomic_DNA"/>
</dbReference>
<protein>
    <submittedName>
        <fullName evidence="1">Uncharacterized protein</fullName>
    </submittedName>
</protein>
<sequence>MIVLTLSLRRLVTICHLLSRFFSFVFEPSLCKPNMDEDDDEFLYGTSSTPKIAPGEDLVGPFFAGRGHSYFSQPQPVENSLLDSRGIVSQLEAVVAASAAAAKHNAEMAQATSDIIPYSEPNTREDAQEGDVYAEGDDSEEDEDIEIIMEPTARSLDFRQQRPQQPRTASTSIPPRIPQPSLTTEYTPIQRMESSSSIAASSSVPQMQPLPMQSAQSPATQPSALQAEISSNNLNVSLDNGVDPTTLPPVKAPPSHPEIDPAAPGMLDGRAIFEVDIAAMADKPWRRAGSDISDWFNYGFDELSWEAYCYRRRELGEMADALKVNVLNFAAMPEEQLTALPPDIRQMVMTGATAAMMNNTPNPGMMAPGVMMDMGMINSMNMGMNGDMGMNQQMMPVDQRGMMIQDGVPSGPMGGTGAPEQVGGGGMPVGMMQDGFAPGGPMGMGMSGDYSMQEQSQMFSGPGLDTQGPQNMQNVPPVPIPRGPTPSYRARGNMAQGLRSRGFPGRGRGRGGMYVNEGTPVVARPASPLPPNVPTGPRNQNKYKDRDGNAPAVDGLDYGGDRIGTRTPSGEPEERASSRKRRSSPSMDDSRGPKRR</sequence>
<evidence type="ECO:0000313" key="2">
    <source>
        <dbReference type="Proteomes" id="UP001163835"/>
    </source>
</evidence>
<name>A0ACC1UEW0_9AGAR</name>
<dbReference type="Proteomes" id="UP001163835">
    <property type="component" value="Unassembled WGS sequence"/>
</dbReference>
<evidence type="ECO:0000313" key="1">
    <source>
        <dbReference type="EMBL" id="KAJ3815636.1"/>
    </source>
</evidence>
<accession>A0ACC1UEW0</accession>
<comment type="caution">
    <text evidence="1">The sequence shown here is derived from an EMBL/GenBank/DDBJ whole genome shotgun (WGS) entry which is preliminary data.</text>
</comment>
<gene>
    <name evidence="1" type="ORF">F5876DRAFT_71841</name>
</gene>
<proteinExistence type="predicted"/>
<keyword evidence="2" id="KW-1185">Reference proteome</keyword>
<reference evidence="1" key="1">
    <citation type="submission" date="2022-09" db="EMBL/GenBank/DDBJ databases">
        <title>A Global Phylogenomic Analysis of the Shiitake Genus Lentinula.</title>
        <authorList>
            <consortium name="DOE Joint Genome Institute"/>
            <person name="Sierra-Patev S."/>
            <person name="Min B."/>
            <person name="Naranjo-Ortiz M."/>
            <person name="Looney B."/>
            <person name="Konkel Z."/>
            <person name="Slot J.C."/>
            <person name="Sakamoto Y."/>
            <person name="Steenwyk J.L."/>
            <person name="Rokas A."/>
            <person name="Carro J."/>
            <person name="Camarero S."/>
            <person name="Ferreira P."/>
            <person name="Molpeceres G."/>
            <person name="Ruiz-Duenas F.J."/>
            <person name="Serrano A."/>
            <person name="Henrissat B."/>
            <person name="Drula E."/>
            <person name="Hughes K.W."/>
            <person name="Mata J.L."/>
            <person name="Ishikawa N.K."/>
            <person name="Vargas-Isla R."/>
            <person name="Ushijima S."/>
            <person name="Smith C.A."/>
            <person name="Ahrendt S."/>
            <person name="Andreopoulos W."/>
            <person name="He G."/>
            <person name="Labutti K."/>
            <person name="Lipzen A."/>
            <person name="Ng V."/>
            <person name="Riley R."/>
            <person name="Sandor L."/>
            <person name="Barry K."/>
            <person name="Martinez A.T."/>
            <person name="Xiao Y."/>
            <person name="Gibbons J.G."/>
            <person name="Terashima K."/>
            <person name="Grigoriev I.V."/>
            <person name="Hibbett D.S."/>
        </authorList>
    </citation>
    <scope>NUCLEOTIDE SEQUENCE</scope>
    <source>
        <strain evidence="1">TMI1499</strain>
    </source>
</reference>